<accession>A0A0C5W5F2</accession>
<dbReference type="STRING" id="1454006.AW14_00670"/>
<dbReference type="Gene3D" id="1.10.150.320">
    <property type="entry name" value="Photosystem II 12 kDa extrinsic protein"/>
    <property type="match status" value="2"/>
</dbReference>
<keyword evidence="2" id="KW-1185">Reference proteome</keyword>
<dbReference type="KEGG" id="sze:AW14_00670"/>
<protein>
    <submittedName>
        <fullName evidence="1">Competence protein ComEA</fullName>
    </submittedName>
</protein>
<dbReference type="PATRIC" id="fig|1454006.5.peg.118"/>
<dbReference type="PANTHER" id="PTHR21180">
    <property type="entry name" value="ENDONUCLEASE/EXONUCLEASE/PHOSPHATASE FAMILY DOMAIN-CONTAINING PROTEIN 1"/>
    <property type="match status" value="1"/>
</dbReference>
<dbReference type="InterPro" id="IPR051675">
    <property type="entry name" value="Endo/Exo/Phosphatase_dom_1"/>
</dbReference>
<gene>
    <name evidence="1" type="ORF">AW14_00670</name>
</gene>
<dbReference type="PANTHER" id="PTHR21180:SF32">
    <property type="entry name" value="ENDONUCLEASE_EXONUCLEASE_PHOSPHATASE FAMILY DOMAIN-CONTAINING PROTEIN 1"/>
    <property type="match status" value="1"/>
</dbReference>
<evidence type="ECO:0000313" key="1">
    <source>
        <dbReference type="EMBL" id="AJR02368.1"/>
    </source>
</evidence>
<evidence type="ECO:0000313" key="2">
    <source>
        <dbReference type="Proteomes" id="UP000032229"/>
    </source>
</evidence>
<dbReference type="Proteomes" id="UP000032229">
    <property type="component" value="Chromosome"/>
</dbReference>
<dbReference type="InterPro" id="IPR010994">
    <property type="entry name" value="RuvA_2-like"/>
</dbReference>
<dbReference type="AlphaFoldDB" id="A0A0C5W5F2"/>
<dbReference type="EMBL" id="CP007202">
    <property type="protein sequence ID" value="AJR02368.1"/>
    <property type="molecule type" value="Genomic_DNA"/>
</dbReference>
<sequence>MNMKSHFTFTKKQRNGIFLLLAIIVVLQCTYFFINSSSEDLQVNNSQWVHFNKELDSLRSLKLEKENFKIKTYNPNYISDYKGTLLGMSNEEINRLINYRNSNKWINSVDQFQEVTQVSDSLLQILAPYFKFPDWINASKKSNGSKLKNTVASSFEKIDLNTATVLELQTVNGVGQVLANRIVRFRNKFPGGFIASIQLQDVYGLSMEVIERINQKFEVKTPRKVDKIHLNRATVAQLVTIQHIDYDLAQNIVEYRLFNENYKKLNELLKVKGFPVNKFDIIKLYLLLD</sequence>
<proteinExistence type="predicted"/>
<dbReference type="Pfam" id="PF12836">
    <property type="entry name" value="HHH_3"/>
    <property type="match status" value="2"/>
</dbReference>
<organism evidence="1 2">
    <name type="scientific">Siansivirga zeaxanthinifaciens CC-SAMT-1</name>
    <dbReference type="NCBI Taxonomy" id="1454006"/>
    <lineage>
        <taxon>Bacteria</taxon>
        <taxon>Pseudomonadati</taxon>
        <taxon>Bacteroidota</taxon>
        <taxon>Flavobacteriia</taxon>
        <taxon>Flavobacteriales</taxon>
        <taxon>Flavobacteriaceae</taxon>
        <taxon>Siansivirga</taxon>
    </lineage>
</organism>
<dbReference type="SUPFAM" id="SSF47781">
    <property type="entry name" value="RuvA domain 2-like"/>
    <property type="match status" value="3"/>
</dbReference>
<name>A0A0C5W5F2_9FLAO</name>
<reference evidence="1 2" key="1">
    <citation type="submission" date="2014-02" db="EMBL/GenBank/DDBJ databases">
        <authorList>
            <person name="Young C.-C."/>
            <person name="Hameed A."/>
            <person name="Huang H.-C."/>
            <person name="Shahina M."/>
        </authorList>
    </citation>
    <scope>NUCLEOTIDE SEQUENCE [LARGE SCALE GENOMIC DNA]</scope>
    <source>
        <strain evidence="1 2">CC-SAMT-1</strain>
    </source>
</reference>
<dbReference type="HOGENOM" id="CLU_077104_0_2_10"/>